<dbReference type="EMBL" id="PGGS01000311">
    <property type="protein sequence ID" value="PNH05378.1"/>
    <property type="molecule type" value="Genomic_DNA"/>
</dbReference>
<sequence>MQQGQQQMQQQMQQGQQQMQQQMQQVQQALQALQQIQQQPGQLVSVHAIAARAGNASKAANEPLEKVPRTTPGLGHGQVPANAPATAVELWQLNYQQAGDVLGAYGLLRTGNVDVRRQRIAAHLGVTGGVP</sequence>
<evidence type="ECO:0000256" key="1">
    <source>
        <dbReference type="SAM" id="MobiDB-lite"/>
    </source>
</evidence>
<dbReference type="Proteomes" id="UP000236333">
    <property type="component" value="Unassembled WGS sequence"/>
</dbReference>
<comment type="caution">
    <text evidence="2">The sequence shown here is derived from an EMBL/GenBank/DDBJ whole genome shotgun (WGS) entry which is preliminary data.</text>
</comment>
<feature type="region of interest" description="Disordered" evidence="1">
    <location>
        <begin position="56"/>
        <end position="80"/>
    </location>
</feature>
<dbReference type="AlphaFoldDB" id="A0A2J7ZYQ5"/>
<feature type="region of interest" description="Disordered" evidence="1">
    <location>
        <begin position="1"/>
        <end position="21"/>
    </location>
</feature>
<organism evidence="2 3">
    <name type="scientific">Tetrabaena socialis</name>
    <dbReference type="NCBI Taxonomy" id="47790"/>
    <lineage>
        <taxon>Eukaryota</taxon>
        <taxon>Viridiplantae</taxon>
        <taxon>Chlorophyta</taxon>
        <taxon>core chlorophytes</taxon>
        <taxon>Chlorophyceae</taxon>
        <taxon>CS clade</taxon>
        <taxon>Chlamydomonadales</taxon>
        <taxon>Tetrabaenaceae</taxon>
        <taxon>Tetrabaena</taxon>
    </lineage>
</organism>
<evidence type="ECO:0000313" key="2">
    <source>
        <dbReference type="EMBL" id="PNH05378.1"/>
    </source>
</evidence>
<gene>
    <name evidence="2" type="ORF">TSOC_008368</name>
</gene>
<protein>
    <submittedName>
        <fullName evidence="2">Uncharacterized protein</fullName>
    </submittedName>
</protein>
<dbReference type="OrthoDB" id="560069at2759"/>
<keyword evidence="3" id="KW-1185">Reference proteome</keyword>
<accession>A0A2J7ZYQ5</accession>
<proteinExistence type="predicted"/>
<reference evidence="2 3" key="1">
    <citation type="journal article" date="2017" name="Mol. Biol. Evol.">
        <title>The 4-celled Tetrabaena socialis nuclear genome reveals the essential components for genetic control of cell number at the origin of multicellularity in the volvocine lineage.</title>
        <authorList>
            <person name="Featherston J."/>
            <person name="Arakaki Y."/>
            <person name="Hanschen E.R."/>
            <person name="Ferris P.J."/>
            <person name="Michod R.E."/>
            <person name="Olson B.J.S.C."/>
            <person name="Nozaki H."/>
            <person name="Durand P.M."/>
        </authorList>
    </citation>
    <scope>NUCLEOTIDE SEQUENCE [LARGE SCALE GENOMIC DNA]</scope>
    <source>
        <strain evidence="2 3">NIES-571</strain>
    </source>
</reference>
<evidence type="ECO:0000313" key="3">
    <source>
        <dbReference type="Proteomes" id="UP000236333"/>
    </source>
</evidence>
<name>A0A2J7ZYQ5_9CHLO</name>